<dbReference type="RefSeq" id="WP_034318593.1">
    <property type="nucleotide sequence ID" value="NZ_JFBM01000033.1"/>
</dbReference>
<reference evidence="2 3" key="1">
    <citation type="journal article" date="2014" name="Genome Announc.">
        <title>Draft Genome Sequence of Amycolatopsis lurida NRRL 2430, Producer of the Glycopeptide Family Antibiotic Ristocetin.</title>
        <authorList>
            <person name="Kwun M.J."/>
            <person name="Hong H.J."/>
        </authorList>
    </citation>
    <scope>NUCLEOTIDE SEQUENCE [LARGE SCALE GENOMIC DNA]</scope>
    <source>
        <strain evidence="2 3">NRRL 2430</strain>
    </source>
</reference>
<proteinExistence type="predicted"/>
<evidence type="ECO:0000313" key="2">
    <source>
        <dbReference type="EMBL" id="KFU77429.1"/>
    </source>
</evidence>
<feature type="chain" id="PRO_5015104765" evidence="1">
    <location>
        <begin position="29"/>
        <end position="164"/>
    </location>
</feature>
<sequence>MFRRKIAAVAIAVATGFGLTVTAGTASAGTVTQTCRPYSGPRTVNVTITAPATATSGVPVPVFVKIDGVEPWPNADLSAGSARLVGFLRQGGAGTGEVKIDVLNNPARITTGGHFSVEGTQQVTFSTPGTVTLGLHRFGKPLTYWWCALPADEQPPVAATVTVN</sequence>
<dbReference type="Proteomes" id="UP000256220">
    <property type="component" value="Unassembled WGS sequence"/>
</dbReference>
<feature type="signal peptide" evidence="1">
    <location>
        <begin position="1"/>
        <end position="28"/>
    </location>
</feature>
<gene>
    <name evidence="2" type="ORF">BB31_31095</name>
</gene>
<keyword evidence="1" id="KW-0732">Signal</keyword>
<organism evidence="2 3">
    <name type="scientific">Amycolatopsis lurida NRRL 2430</name>
    <dbReference type="NCBI Taxonomy" id="1460371"/>
    <lineage>
        <taxon>Bacteria</taxon>
        <taxon>Bacillati</taxon>
        <taxon>Actinomycetota</taxon>
        <taxon>Actinomycetes</taxon>
        <taxon>Pseudonocardiales</taxon>
        <taxon>Pseudonocardiaceae</taxon>
        <taxon>Amycolatopsis</taxon>
    </lineage>
</organism>
<evidence type="ECO:0000256" key="1">
    <source>
        <dbReference type="SAM" id="SignalP"/>
    </source>
</evidence>
<protein>
    <submittedName>
        <fullName evidence="2">Uncharacterized protein</fullName>
    </submittedName>
</protein>
<name>A0A2P2FL53_AMYLU</name>
<dbReference type="EMBL" id="JFBM01000033">
    <property type="protein sequence ID" value="KFU77429.1"/>
    <property type="molecule type" value="Genomic_DNA"/>
</dbReference>
<comment type="caution">
    <text evidence="2">The sequence shown here is derived from an EMBL/GenBank/DDBJ whole genome shotgun (WGS) entry which is preliminary data.</text>
</comment>
<evidence type="ECO:0000313" key="3">
    <source>
        <dbReference type="Proteomes" id="UP000256220"/>
    </source>
</evidence>
<accession>A0A2P2FL53</accession>
<keyword evidence="3" id="KW-1185">Reference proteome</keyword>
<dbReference type="AlphaFoldDB" id="A0A2P2FL53"/>